<comment type="caution">
    <text evidence="1">The sequence shown here is derived from an EMBL/GenBank/DDBJ whole genome shotgun (WGS) entry which is preliminary data.</text>
</comment>
<gene>
    <name evidence="1" type="ORF">HMPREF9140_01227</name>
</gene>
<organism evidence="1 2">
    <name type="scientific">Prevotella micans F0438</name>
    <dbReference type="NCBI Taxonomy" id="883158"/>
    <lineage>
        <taxon>Bacteria</taxon>
        <taxon>Pseudomonadati</taxon>
        <taxon>Bacteroidota</taxon>
        <taxon>Bacteroidia</taxon>
        <taxon>Bacteroidales</taxon>
        <taxon>Prevotellaceae</taxon>
        <taxon>Prevotella</taxon>
    </lineage>
</organism>
<evidence type="ECO:0000313" key="2">
    <source>
        <dbReference type="Proteomes" id="UP000016023"/>
    </source>
</evidence>
<dbReference type="RefSeq" id="WP_006952560.1">
    <property type="nucleotide sequence ID" value="NZ_JH594522.1"/>
</dbReference>
<dbReference type="AlphaFoldDB" id="H1Q2T9"/>
<protein>
    <submittedName>
        <fullName evidence="1">Uncharacterized protein</fullName>
    </submittedName>
</protein>
<dbReference type="STRING" id="883158.HMPREF9140_01227"/>
<accession>H1Q2T9</accession>
<keyword evidence="2" id="KW-1185">Reference proteome</keyword>
<dbReference type="EMBL" id="AGWK01000036">
    <property type="protein sequence ID" value="EHO69537.1"/>
    <property type="molecule type" value="Genomic_DNA"/>
</dbReference>
<sequence length="65" mass="7980">MKEEVRKILSILIKEQQVRKDRLKISVNSTSRRIRYYYEGEDGKEYTRWLAKVKRFLDVNFPDDK</sequence>
<name>H1Q2T9_9BACT</name>
<dbReference type="Proteomes" id="UP000016023">
    <property type="component" value="Unassembled WGS sequence"/>
</dbReference>
<evidence type="ECO:0000313" key="1">
    <source>
        <dbReference type="EMBL" id="EHO69537.1"/>
    </source>
</evidence>
<reference evidence="1 2" key="1">
    <citation type="submission" date="2011-12" db="EMBL/GenBank/DDBJ databases">
        <title>The Genome Sequence of Prevotella micans F0438.</title>
        <authorList>
            <consortium name="The Broad Institute Genome Sequencing Platform"/>
            <person name="Earl A."/>
            <person name="Ward D."/>
            <person name="Feldgarden M."/>
            <person name="Gevers D."/>
            <person name="Izard J."/>
            <person name="Baranova O.V."/>
            <person name="Blanton J.M."/>
            <person name="Wade W.G."/>
            <person name="Dewhirst F.E."/>
            <person name="Young S.K."/>
            <person name="Zeng Q."/>
            <person name="Gargeya S."/>
            <person name="Fitzgerald M."/>
            <person name="Haas B."/>
            <person name="Abouelleil A."/>
            <person name="Alvarado L."/>
            <person name="Arachchi H.M."/>
            <person name="Berlin A."/>
            <person name="Chapman S.B."/>
            <person name="Gearin G."/>
            <person name="Goldberg J."/>
            <person name="Griggs A."/>
            <person name="Gujja S."/>
            <person name="Hansen M."/>
            <person name="Heiman D."/>
            <person name="Howarth C."/>
            <person name="Larimer J."/>
            <person name="Lui A."/>
            <person name="MacDonald P.J.P."/>
            <person name="McCowen C."/>
            <person name="Montmayeur A."/>
            <person name="Murphy C."/>
            <person name="Neiman D."/>
            <person name="Pearson M."/>
            <person name="Priest M."/>
            <person name="Roberts A."/>
            <person name="Saif S."/>
            <person name="Shea T."/>
            <person name="Sisk P."/>
            <person name="Stolte C."/>
            <person name="Sykes S."/>
            <person name="Wortman J."/>
            <person name="Nusbaum C."/>
            <person name="Birren B."/>
        </authorList>
    </citation>
    <scope>NUCLEOTIDE SEQUENCE [LARGE SCALE GENOMIC DNA]</scope>
    <source>
        <strain evidence="1 2">F0438</strain>
    </source>
</reference>
<proteinExistence type="predicted"/>
<dbReference type="HOGENOM" id="CLU_2846162_0_0_10"/>